<name>A0A367LXF2_PSEAI</name>
<evidence type="ECO:0000313" key="1">
    <source>
        <dbReference type="EMBL" id="RCI69854.1"/>
    </source>
</evidence>
<feature type="non-terminal residue" evidence="1">
    <location>
        <position position="1"/>
    </location>
</feature>
<evidence type="ECO:0000313" key="2">
    <source>
        <dbReference type="Proteomes" id="UP000253594"/>
    </source>
</evidence>
<sequence length="127" mass="13364">RQLCLLNSAVPESIQDRLTQCTAQTIRTDSIDVLSAHVATGKYSAVLPQSLAGQLAHIPNLHAIGISGPMSHSNVGFVAGKNAFEAPSSHALLEMVHTPALAAALQSVISIQRRVQPQAASAQRPLK</sequence>
<dbReference type="EMBL" id="QORE01002654">
    <property type="protein sequence ID" value="RCI69854.1"/>
    <property type="molecule type" value="Genomic_DNA"/>
</dbReference>
<dbReference type="Proteomes" id="UP000253594">
    <property type="component" value="Unassembled WGS sequence"/>
</dbReference>
<reference evidence="1 2" key="1">
    <citation type="submission" date="2018-07" db="EMBL/GenBank/DDBJ databases">
        <title>Mechanisms of high-level aminoglycoside resistance among Gram-negative pathogens in Brazil.</title>
        <authorList>
            <person name="Ballaben A.S."/>
            <person name="Darini A.L.C."/>
            <person name="Doi Y."/>
        </authorList>
    </citation>
    <scope>NUCLEOTIDE SEQUENCE [LARGE SCALE GENOMIC DNA]</scope>
    <source>
        <strain evidence="1 2">B2-305</strain>
    </source>
</reference>
<accession>A0A367LXF2</accession>
<comment type="caution">
    <text evidence="1">The sequence shown here is derived from an EMBL/GenBank/DDBJ whole genome shotgun (WGS) entry which is preliminary data.</text>
</comment>
<gene>
    <name evidence="1" type="ORF">DT376_37720</name>
</gene>
<organism evidence="1 2">
    <name type="scientific">Pseudomonas aeruginosa</name>
    <dbReference type="NCBI Taxonomy" id="287"/>
    <lineage>
        <taxon>Bacteria</taxon>
        <taxon>Pseudomonadati</taxon>
        <taxon>Pseudomonadota</taxon>
        <taxon>Gammaproteobacteria</taxon>
        <taxon>Pseudomonadales</taxon>
        <taxon>Pseudomonadaceae</taxon>
        <taxon>Pseudomonas</taxon>
    </lineage>
</organism>
<proteinExistence type="predicted"/>
<dbReference type="Gene3D" id="3.40.190.290">
    <property type="match status" value="1"/>
</dbReference>
<dbReference type="AlphaFoldDB" id="A0A367LXF2"/>
<dbReference type="SUPFAM" id="SSF53850">
    <property type="entry name" value="Periplasmic binding protein-like II"/>
    <property type="match status" value="1"/>
</dbReference>
<protein>
    <submittedName>
        <fullName evidence="1">LysR family transcriptional regulator</fullName>
    </submittedName>
</protein>